<accession>X0PMG8</accession>
<reference evidence="3 4" key="1">
    <citation type="submission" date="2014-02" db="EMBL/GenBank/DDBJ databases">
        <title>Whole genome shotgun sequence of Rhodococcus wratislaviensis NBRC 100605.</title>
        <authorList>
            <person name="Hosoyama A."/>
            <person name="Tsuchikane K."/>
            <person name="Yoshida I."/>
            <person name="Ohji S."/>
            <person name="Ichikawa N."/>
            <person name="Yamazoe A."/>
            <person name="Fujita N."/>
        </authorList>
    </citation>
    <scope>NUCLEOTIDE SEQUENCE [LARGE SCALE GENOMIC DNA]</scope>
    <source>
        <strain evidence="3 4">NBRC 100605</strain>
    </source>
</reference>
<dbReference type="Proteomes" id="UP000019491">
    <property type="component" value="Unassembled WGS sequence"/>
</dbReference>
<dbReference type="PANTHER" id="PTHR46797">
    <property type="entry name" value="HTH-TYPE TRANSCRIPTIONAL REGULATOR"/>
    <property type="match status" value="1"/>
</dbReference>
<proteinExistence type="predicted"/>
<dbReference type="SUPFAM" id="SSF47413">
    <property type="entry name" value="lambda repressor-like DNA-binding domains"/>
    <property type="match status" value="2"/>
</dbReference>
<evidence type="ECO:0000313" key="3">
    <source>
        <dbReference type="EMBL" id="GAF43754.1"/>
    </source>
</evidence>
<keyword evidence="4" id="KW-1185">Reference proteome</keyword>
<dbReference type="InterPro" id="IPR010982">
    <property type="entry name" value="Lambda_DNA-bd_dom_sf"/>
</dbReference>
<gene>
    <name evidence="3" type="ORF">RW1_009_01790</name>
</gene>
<feature type="domain" description="HTH cro/C1-type" evidence="2">
    <location>
        <begin position="95"/>
        <end position="147"/>
    </location>
</feature>
<dbReference type="InterPro" id="IPR001387">
    <property type="entry name" value="Cro/C1-type_HTH"/>
</dbReference>
<dbReference type="Pfam" id="PF01381">
    <property type="entry name" value="HTH_3"/>
    <property type="match status" value="1"/>
</dbReference>
<dbReference type="Gene3D" id="1.10.260.40">
    <property type="entry name" value="lambda repressor-like DNA-binding domains"/>
    <property type="match status" value="2"/>
</dbReference>
<dbReference type="CDD" id="cd00093">
    <property type="entry name" value="HTH_XRE"/>
    <property type="match status" value="2"/>
</dbReference>
<dbReference type="GO" id="GO:0005829">
    <property type="term" value="C:cytosol"/>
    <property type="evidence" value="ECO:0007669"/>
    <property type="project" value="TreeGrafter"/>
</dbReference>
<dbReference type="PROSITE" id="PS50943">
    <property type="entry name" value="HTH_CROC1"/>
    <property type="match status" value="2"/>
</dbReference>
<dbReference type="AlphaFoldDB" id="X0PMG8"/>
<protein>
    <submittedName>
        <fullName evidence="3">Putative Xre family DNA-binding protein</fullName>
    </submittedName>
</protein>
<dbReference type="GO" id="GO:0003677">
    <property type="term" value="F:DNA binding"/>
    <property type="evidence" value="ECO:0007669"/>
    <property type="project" value="UniProtKB-KW"/>
</dbReference>
<dbReference type="SMART" id="SM00530">
    <property type="entry name" value="HTH_XRE"/>
    <property type="match status" value="2"/>
</dbReference>
<evidence type="ECO:0000313" key="4">
    <source>
        <dbReference type="Proteomes" id="UP000019491"/>
    </source>
</evidence>
<dbReference type="EMBL" id="BAWF01000009">
    <property type="protein sequence ID" value="GAF43754.1"/>
    <property type="molecule type" value="Genomic_DNA"/>
</dbReference>
<feature type="domain" description="HTH cro/C1-type" evidence="2">
    <location>
        <begin position="27"/>
        <end position="82"/>
    </location>
</feature>
<dbReference type="InterPro" id="IPR050807">
    <property type="entry name" value="TransReg_Diox_bact_type"/>
</dbReference>
<dbReference type="GO" id="GO:0003700">
    <property type="term" value="F:DNA-binding transcription factor activity"/>
    <property type="evidence" value="ECO:0007669"/>
    <property type="project" value="TreeGrafter"/>
</dbReference>
<sequence length="163" mass="18051">MTAYEREERRRSKLTRRVTRGFVPSALTAARETAGMSISDLARKSDVGETTLRRWENGGGTPQIDSLRTVLRVLEVEDLGTVVSVPHDERFPGDWRTLAKLTQFELADAAGINVAKLGRLERGETWPEDPGVTARIAAALNITVDDLRAAYVRARNRPPQTPA</sequence>
<name>X0PMG8_RHOWR</name>
<dbReference type="PANTHER" id="PTHR46797:SF1">
    <property type="entry name" value="METHYLPHOSPHONATE SYNTHASE"/>
    <property type="match status" value="1"/>
</dbReference>
<keyword evidence="1 3" id="KW-0238">DNA-binding</keyword>
<evidence type="ECO:0000256" key="1">
    <source>
        <dbReference type="ARBA" id="ARBA00023125"/>
    </source>
</evidence>
<organism evidence="3 4">
    <name type="scientific">Rhodococcus wratislaviensis NBRC 100605</name>
    <dbReference type="NCBI Taxonomy" id="1219028"/>
    <lineage>
        <taxon>Bacteria</taxon>
        <taxon>Bacillati</taxon>
        <taxon>Actinomycetota</taxon>
        <taxon>Actinomycetes</taxon>
        <taxon>Mycobacteriales</taxon>
        <taxon>Nocardiaceae</taxon>
        <taxon>Rhodococcus</taxon>
    </lineage>
</organism>
<comment type="caution">
    <text evidence="3">The sequence shown here is derived from an EMBL/GenBank/DDBJ whole genome shotgun (WGS) entry which is preliminary data.</text>
</comment>
<evidence type="ECO:0000259" key="2">
    <source>
        <dbReference type="PROSITE" id="PS50943"/>
    </source>
</evidence>